<keyword evidence="4" id="KW-0804">Transcription</keyword>
<dbReference type="Pfam" id="PF08220">
    <property type="entry name" value="HTH_DeoR"/>
    <property type="match status" value="1"/>
</dbReference>
<dbReference type="InterPro" id="IPR036390">
    <property type="entry name" value="WH_DNA-bd_sf"/>
</dbReference>
<keyword evidence="2" id="KW-0805">Transcription regulation</keyword>
<dbReference type="Gene3D" id="3.40.50.1360">
    <property type="match status" value="1"/>
</dbReference>
<dbReference type="InterPro" id="IPR014036">
    <property type="entry name" value="DeoR-like_C"/>
</dbReference>
<dbReference type="RefSeq" id="WP_146884772.1">
    <property type="nucleotide sequence ID" value="NZ_BJXB01000010.1"/>
</dbReference>
<organism evidence="6 7">
    <name type="scientific">Deinococcus cellulosilyticus (strain DSM 18568 / NBRC 106333 / KACC 11606 / 5516J-15)</name>
    <dbReference type="NCBI Taxonomy" id="1223518"/>
    <lineage>
        <taxon>Bacteria</taxon>
        <taxon>Thermotogati</taxon>
        <taxon>Deinococcota</taxon>
        <taxon>Deinococci</taxon>
        <taxon>Deinococcales</taxon>
        <taxon>Deinococcaceae</taxon>
        <taxon>Deinococcus</taxon>
    </lineage>
</organism>
<dbReference type="SUPFAM" id="SSF46785">
    <property type="entry name" value="Winged helix' DNA-binding domain"/>
    <property type="match status" value="1"/>
</dbReference>
<dbReference type="PROSITE" id="PS51000">
    <property type="entry name" value="HTH_DEOR_2"/>
    <property type="match status" value="1"/>
</dbReference>
<reference evidence="6 7" key="1">
    <citation type="submission" date="2019-07" db="EMBL/GenBank/DDBJ databases">
        <title>Whole genome shotgun sequence of Deinococcus cellulosilyticus NBRC 106333.</title>
        <authorList>
            <person name="Hosoyama A."/>
            <person name="Uohara A."/>
            <person name="Ohji S."/>
            <person name="Ichikawa N."/>
        </authorList>
    </citation>
    <scope>NUCLEOTIDE SEQUENCE [LARGE SCALE GENOMIC DNA]</scope>
    <source>
        <strain evidence="6 7">NBRC 106333</strain>
    </source>
</reference>
<evidence type="ECO:0000256" key="3">
    <source>
        <dbReference type="ARBA" id="ARBA00023125"/>
    </source>
</evidence>
<dbReference type="Pfam" id="PF00455">
    <property type="entry name" value="DeoRC"/>
    <property type="match status" value="1"/>
</dbReference>
<evidence type="ECO:0000313" key="7">
    <source>
        <dbReference type="Proteomes" id="UP000321306"/>
    </source>
</evidence>
<dbReference type="SMART" id="SM00420">
    <property type="entry name" value="HTH_DEOR"/>
    <property type="match status" value="1"/>
</dbReference>
<dbReference type="PANTHER" id="PTHR30363">
    <property type="entry name" value="HTH-TYPE TRANSCRIPTIONAL REGULATOR SRLR-RELATED"/>
    <property type="match status" value="1"/>
</dbReference>
<name>A0A511N397_DEIC1</name>
<evidence type="ECO:0000259" key="5">
    <source>
        <dbReference type="PROSITE" id="PS51000"/>
    </source>
</evidence>
<dbReference type="InterPro" id="IPR050313">
    <property type="entry name" value="Carb_Metab_HTH_regulators"/>
</dbReference>
<protein>
    <submittedName>
        <fullName evidence="6">Glycerol-3-phosphate regulon repressor</fullName>
    </submittedName>
</protein>
<evidence type="ECO:0000313" key="6">
    <source>
        <dbReference type="EMBL" id="GEM46928.1"/>
    </source>
</evidence>
<dbReference type="InterPro" id="IPR036388">
    <property type="entry name" value="WH-like_DNA-bd_sf"/>
</dbReference>
<dbReference type="Proteomes" id="UP000321306">
    <property type="component" value="Unassembled WGS sequence"/>
</dbReference>
<proteinExistence type="predicted"/>
<dbReference type="SUPFAM" id="SSF100950">
    <property type="entry name" value="NagB/RpiA/CoA transferase-like"/>
    <property type="match status" value="1"/>
</dbReference>
<feature type="domain" description="HTH deoR-type" evidence="5">
    <location>
        <begin position="6"/>
        <end position="61"/>
    </location>
</feature>
<dbReference type="PROSITE" id="PS00894">
    <property type="entry name" value="HTH_DEOR_1"/>
    <property type="match status" value="1"/>
</dbReference>
<keyword evidence="3" id="KW-0238">DNA-binding</keyword>
<keyword evidence="7" id="KW-1185">Reference proteome</keyword>
<comment type="caution">
    <text evidence="6">The sequence shown here is derived from an EMBL/GenBank/DDBJ whole genome shotgun (WGS) entry which is preliminary data.</text>
</comment>
<evidence type="ECO:0000256" key="1">
    <source>
        <dbReference type="ARBA" id="ARBA00022491"/>
    </source>
</evidence>
<dbReference type="InterPro" id="IPR037171">
    <property type="entry name" value="NagB/RpiA_transferase-like"/>
</dbReference>
<dbReference type="EMBL" id="BJXB01000010">
    <property type="protein sequence ID" value="GEM46928.1"/>
    <property type="molecule type" value="Genomic_DNA"/>
</dbReference>
<dbReference type="PRINTS" id="PR00037">
    <property type="entry name" value="HTHLACR"/>
</dbReference>
<dbReference type="InterPro" id="IPR018356">
    <property type="entry name" value="Tscrpt_reg_HTH_DeoR_CS"/>
</dbReference>
<dbReference type="OrthoDB" id="9798651at2"/>
<gene>
    <name evidence="6" type="ORF">DC3_25630</name>
</gene>
<evidence type="ECO:0000256" key="4">
    <source>
        <dbReference type="ARBA" id="ARBA00023163"/>
    </source>
</evidence>
<dbReference type="InterPro" id="IPR001034">
    <property type="entry name" value="DeoR_HTH"/>
</dbReference>
<accession>A0A511N397</accession>
<sequence>MTLPLAEDRLQTILKLLVEKGSCRTSELARQLKTSEMTIRRDLDTLAARGLIKKVHGGATLNSMDMQYQERQKLSRGPKERIGLKARELIQPGQTIYIDAGTTAIQLALALKADPQLARTVYVVTHAINIAYELHSECRLYLIGGEAYQGTFSLVGPDAIQMIQKYNYDVFFVGACGIHPRSGLTNTNLIEAQLKSEILKRSNQKVLMADHSKWGNLGFATFAPVDAVDLWITDQAPDEARAFMQERQVQVIEAP</sequence>
<dbReference type="SMART" id="SM01134">
    <property type="entry name" value="DeoRC"/>
    <property type="match status" value="1"/>
</dbReference>
<dbReference type="PANTHER" id="PTHR30363:SF4">
    <property type="entry name" value="GLYCEROL-3-PHOSPHATE REGULON REPRESSOR"/>
    <property type="match status" value="1"/>
</dbReference>
<dbReference type="Gene3D" id="1.10.10.10">
    <property type="entry name" value="Winged helix-like DNA-binding domain superfamily/Winged helix DNA-binding domain"/>
    <property type="match status" value="1"/>
</dbReference>
<keyword evidence="1" id="KW-0678">Repressor</keyword>
<dbReference type="GO" id="GO:0003700">
    <property type="term" value="F:DNA-binding transcription factor activity"/>
    <property type="evidence" value="ECO:0007669"/>
    <property type="project" value="InterPro"/>
</dbReference>
<dbReference type="GO" id="GO:0003677">
    <property type="term" value="F:DNA binding"/>
    <property type="evidence" value="ECO:0007669"/>
    <property type="project" value="UniProtKB-KW"/>
</dbReference>
<dbReference type="AlphaFoldDB" id="A0A511N397"/>
<evidence type="ECO:0000256" key="2">
    <source>
        <dbReference type="ARBA" id="ARBA00023015"/>
    </source>
</evidence>